<dbReference type="EMBL" id="CH473964">
    <property type="protein sequence ID" value="EDM02080.1"/>
    <property type="molecule type" value="Genomic_DNA"/>
</dbReference>
<protein>
    <submittedName>
        <fullName evidence="1">RCG30295</fullName>
    </submittedName>
</protein>
<accession>A6IL59</accession>
<proteinExistence type="predicted"/>
<organism evidence="1 2">
    <name type="scientific">Rattus norvegicus</name>
    <name type="common">Rat</name>
    <dbReference type="NCBI Taxonomy" id="10116"/>
    <lineage>
        <taxon>Eukaryota</taxon>
        <taxon>Metazoa</taxon>
        <taxon>Chordata</taxon>
        <taxon>Craniata</taxon>
        <taxon>Vertebrata</taxon>
        <taxon>Euteleostomi</taxon>
        <taxon>Mammalia</taxon>
        <taxon>Eutheria</taxon>
        <taxon>Euarchontoglires</taxon>
        <taxon>Glires</taxon>
        <taxon>Rodentia</taxon>
        <taxon>Myomorpha</taxon>
        <taxon>Muroidea</taxon>
        <taxon>Muridae</taxon>
        <taxon>Murinae</taxon>
        <taxon>Rattus</taxon>
    </lineage>
</organism>
<dbReference type="Proteomes" id="UP000234681">
    <property type="component" value="Chromosome 4"/>
</dbReference>
<dbReference type="AlphaFoldDB" id="A6IL59"/>
<sequence>MGTKVTSDKGFLPRPQAKEQSGWMIVDTLGTASHIYLRGLPSWSSKGFLHFLCVRDISTQDLCLGDLLSPAVGKHLFPHAYGLGSFWI</sequence>
<name>A6IL59_RAT</name>
<evidence type="ECO:0000313" key="2">
    <source>
        <dbReference type="Proteomes" id="UP000234681"/>
    </source>
</evidence>
<evidence type="ECO:0000313" key="1">
    <source>
        <dbReference type="EMBL" id="EDM02080.1"/>
    </source>
</evidence>
<reference evidence="1 2" key="1">
    <citation type="submission" date="2005-09" db="EMBL/GenBank/DDBJ databases">
        <authorList>
            <person name="Mural R.J."/>
            <person name="Li P.W."/>
            <person name="Adams M.D."/>
            <person name="Amanatides P.G."/>
            <person name="Baden-Tillson H."/>
            <person name="Barnstead M."/>
            <person name="Chin S.H."/>
            <person name="Dew I."/>
            <person name="Evans C.A."/>
            <person name="Ferriera S."/>
            <person name="Flanigan M."/>
            <person name="Fosler C."/>
            <person name="Glodek A."/>
            <person name="Gu Z."/>
            <person name="Holt R.A."/>
            <person name="Jennings D."/>
            <person name="Kraft C.L."/>
            <person name="Lu F."/>
            <person name="Nguyen T."/>
            <person name="Nusskern D.R."/>
            <person name="Pfannkoch C.M."/>
            <person name="Sitter C."/>
            <person name="Sutton G.G."/>
            <person name="Venter J.C."/>
            <person name="Wang Z."/>
            <person name="Woodage T."/>
            <person name="Zheng X.H."/>
            <person name="Zhong F."/>
        </authorList>
    </citation>
    <scope>NUCLEOTIDE SEQUENCE [LARGE SCALE GENOMIC DNA]</scope>
    <source>
        <strain>BN</strain>
        <strain evidence="2">Sprague-Dawley</strain>
    </source>
</reference>
<gene>
    <name evidence="1" type="ORF">rCG_30295</name>
</gene>